<protein>
    <submittedName>
        <fullName evidence="2">Uncharacterized protein</fullName>
    </submittedName>
</protein>
<dbReference type="EnsemblMetazoa" id="XM_014384017.2">
    <property type="protein sequence ID" value="XP_014239503.1"/>
    <property type="gene ID" value="LOC106660941"/>
</dbReference>
<accession>A0A8I6RAH1</accession>
<feature type="region of interest" description="Disordered" evidence="1">
    <location>
        <begin position="301"/>
        <end position="326"/>
    </location>
</feature>
<reference evidence="2" key="1">
    <citation type="submission" date="2022-01" db="UniProtKB">
        <authorList>
            <consortium name="EnsemblMetazoa"/>
        </authorList>
    </citation>
    <scope>IDENTIFICATION</scope>
</reference>
<organism evidence="2 3">
    <name type="scientific">Cimex lectularius</name>
    <name type="common">Bed bug</name>
    <name type="synonym">Acanthia lectularia</name>
    <dbReference type="NCBI Taxonomy" id="79782"/>
    <lineage>
        <taxon>Eukaryota</taxon>
        <taxon>Metazoa</taxon>
        <taxon>Ecdysozoa</taxon>
        <taxon>Arthropoda</taxon>
        <taxon>Hexapoda</taxon>
        <taxon>Insecta</taxon>
        <taxon>Pterygota</taxon>
        <taxon>Neoptera</taxon>
        <taxon>Paraneoptera</taxon>
        <taxon>Hemiptera</taxon>
        <taxon>Heteroptera</taxon>
        <taxon>Panheteroptera</taxon>
        <taxon>Cimicomorpha</taxon>
        <taxon>Cimicidae</taxon>
        <taxon>Cimex</taxon>
    </lineage>
</organism>
<feature type="compositionally biased region" description="Acidic residues" evidence="1">
    <location>
        <begin position="68"/>
        <end position="77"/>
    </location>
</feature>
<feature type="compositionally biased region" description="Basic and acidic residues" evidence="1">
    <location>
        <begin position="402"/>
        <end position="417"/>
    </location>
</feature>
<feature type="region of interest" description="Disordered" evidence="1">
    <location>
        <begin position="374"/>
        <end position="417"/>
    </location>
</feature>
<dbReference type="Proteomes" id="UP000494040">
    <property type="component" value="Unassembled WGS sequence"/>
</dbReference>
<dbReference type="OMA" id="SCKNEHA"/>
<dbReference type="OrthoDB" id="6631342at2759"/>
<sequence>MGTERNAKKDGELVETVCKPLRIEIDRLDIPKNSVVRLKEDGKPERKKTIHRISRITTRKMEKKMEEENTSQEEEPDLLTEIKNFIKQPHKQVDTPSRSSKRLKNRKVKFDVLRLLSGEDSSDVSEVKRHKMSKIRELKKDDVVSEDMHLEDSDSEKLDKSEEKAKAKLKSTLQKKKRSLDQNQETQLDENPEKQIDTLDTTKPSDKDLRTSSPLDLIPELDGMNSGEKFKSCKNEHAEEMSNSHKISLRLEEKQKKQVVNISLPPPNIDPTNQTKHSSLHLALGPDILVKRVKSKKPIDTVANTRLENTPPSEDNLEGTSSSPNKLKKNKLEKLIAKTDNLETEVVVIFKQTGKNNQLQLTDAKKRKQRRVLFAKKDGSENVNQSSNLPARDSPEEDEDDRISKSEEKLPSKKISEQVLDRRNLDTHFSEKYENSFDRYFYTEDNLCEFTDSLDSDSSDEDNVLLHFICLDKDKNQKQSQPTNQDDEVTIYDLMQELSKEMPSWNIHTLSDNGHFSLVQIDNGPLGLPVMKKVILFDNDFNAQVYIGEKPILGYSGIYDSYDSIKQLVLSVDQI</sequence>
<evidence type="ECO:0000256" key="1">
    <source>
        <dbReference type="SAM" id="MobiDB-lite"/>
    </source>
</evidence>
<feature type="region of interest" description="Disordered" evidence="1">
    <location>
        <begin position="41"/>
        <end position="77"/>
    </location>
</feature>
<feature type="compositionally biased region" description="Basic residues" evidence="1">
    <location>
        <begin position="45"/>
        <end position="58"/>
    </location>
</feature>
<feature type="compositionally biased region" description="Basic and acidic residues" evidence="1">
    <location>
        <begin position="141"/>
        <end position="166"/>
    </location>
</feature>
<evidence type="ECO:0000313" key="2">
    <source>
        <dbReference type="EnsemblMetazoa" id="XP_014239503.1"/>
    </source>
</evidence>
<feature type="region of interest" description="Disordered" evidence="1">
    <location>
        <begin position="141"/>
        <end position="226"/>
    </location>
</feature>
<dbReference type="KEGG" id="clec:106660941"/>
<proteinExistence type="predicted"/>
<evidence type="ECO:0000313" key="3">
    <source>
        <dbReference type="Proteomes" id="UP000494040"/>
    </source>
</evidence>
<dbReference type="RefSeq" id="XP_014239503.1">
    <property type="nucleotide sequence ID" value="XM_014384017.2"/>
</dbReference>
<keyword evidence="3" id="KW-1185">Reference proteome</keyword>
<dbReference type="AlphaFoldDB" id="A0A8I6RAH1"/>
<feature type="compositionally biased region" description="Polar residues" evidence="1">
    <location>
        <begin position="302"/>
        <end position="324"/>
    </location>
</feature>
<dbReference type="GeneID" id="106660941"/>
<name>A0A8I6RAH1_CIMLE</name>
<feature type="compositionally biased region" description="Basic residues" evidence="1">
    <location>
        <begin position="167"/>
        <end position="178"/>
    </location>
</feature>